<sequence length="75" mass="8776">MKTVTLQIDDSVEEEFFQLLERFSKNEVSITSHLNQTTDDEYLRSIPGMVESIKKARCEPNEKGVGLDRLDWLDW</sequence>
<dbReference type="EMBL" id="CAADFN010000062">
    <property type="protein sequence ID" value="VFK19726.1"/>
    <property type="molecule type" value="Genomic_DNA"/>
</dbReference>
<dbReference type="AlphaFoldDB" id="A0A450WRP0"/>
<evidence type="ECO:0000313" key="1">
    <source>
        <dbReference type="EMBL" id="VFK19726.1"/>
    </source>
</evidence>
<organism evidence="1">
    <name type="scientific">Candidatus Kentrum sp. LFY</name>
    <dbReference type="NCBI Taxonomy" id="2126342"/>
    <lineage>
        <taxon>Bacteria</taxon>
        <taxon>Pseudomonadati</taxon>
        <taxon>Pseudomonadota</taxon>
        <taxon>Gammaproteobacteria</taxon>
        <taxon>Candidatus Kentrum</taxon>
    </lineage>
</organism>
<accession>A0A450WRP0</accession>
<name>A0A450WRP0_9GAMM</name>
<reference evidence="1" key="1">
    <citation type="submission" date="2019-02" db="EMBL/GenBank/DDBJ databases">
        <authorList>
            <person name="Gruber-Vodicka R. H."/>
            <person name="Seah K. B. B."/>
        </authorList>
    </citation>
    <scope>NUCLEOTIDE SEQUENCE</scope>
    <source>
        <strain evidence="1">BECK_BY7</strain>
    </source>
</reference>
<protein>
    <submittedName>
        <fullName evidence="1">Uncharacterized protein</fullName>
    </submittedName>
</protein>
<gene>
    <name evidence="1" type="ORF">BECKLFY1418C_GA0070996_10628</name>
</gene>
<proteinExistence type="predicted"/>